<keyword evidence="2" id="KW-0233">DNA recombination</keyword>
<evidence type="ECO:0000256" key="3">
    <source>
        <dbReference type="SAM" id="MobiDB-lite"/>
    </source>
</evidence>
<dbReference type="PANTHER" id="PTHR35617">
    <property type="entry name" value="PHAGE_INTEGRASE DOMAIN-CONTAINING PROTEIN"/>
    <property type="match status" value="1"/>
</dbReference>
<feature type="region of interest" description="Disordered" evidence="3">
    <location>
        <begin position="173"/>
        <end position="195"/>
    </location>
</feature>
<evidence type="ECO:0000256" key="1">
    <source>
        <dbReference type="ARBA" id="ARBA00023125"/>
    </source>
</evidence>
<keyword evidence="4" id="KW-1185">Reference proteome</keyword>
<organism evidence="4 5">
    <name type="scientific">Galleria mellonella</name>
    <name type="common">Greater wax moth</name>
    <dbReference type="NCBI Taxonomy" id="7137"/>
    <lineage>
        <taxon>Eukaryota</taxon>
        <taxon>Metazoa</taxon>
        <taxon>Ecdysozoa</taxon>
        <taxon>Arthropoda</taxon>
        <taxon>Hexapoda</taxon>
        <taxon>Insecta</taxon>
        <taxon>Pterygota</taxon>
        <taxon>Neoptera</taxon>
        <taxon>Endopterygota</taxon>
        <taxon>Lepidoptera</taxon>
        <taxon>Glossata</taxon>
        <taxon>Ditrysia</taxon>
        <taxon>Pyraloidea</taxon>
        <taxon>Pyralidae</taxon>
        <taxon>Galleriinae</taxon>
        <taxon>Galleria</taxon>
    </lineage>
</organism>
<dbReference type="RefSeq" id="XP_052758021.1">
    <property type="nucleotide sequence ID" value="XM_052902061.1"/>
</dbReference>
<protein>
    <submittedName>
        <fullName evidence="5">Uncharacterized protein LOC128202292</fullName>
    </submittedName>
</protein>
<dbReference type="InterPro" id="IPR013762">
    <property type="entry name" value="Integrase-like_cat_sf"/>
</dbReference>
<proteinExistence type="predicted"/>
<reference evidence="5" key="1">
    <citation type="submission" date="2025-08" db="UniProtKB">
        <authorList>
            <consortium name="RefSeq"/>
        </authorList>
    </citation>
    <scope>IDENTIFICATION</scope>
    <source>
        <tissue evidence="5">Whole larvae</tissue>
    </source>
</reference>
<accession>A0ABM3N366</accession>
<dbReference type="Gene3D" id="1.10.443.10">
    <property type="entry name" value="Intergrase catalytic core"/>
    <property type="match status" value="1"/>
</dbReference>
<dbReference type="PANTHER" id="PTHR35617:SF3">
    <property type="entry name" value="CORE-BINDING (CB) DOMAIN-CONTAINING PROTEIN"/>
    <property type="match status" value="1"/>
</dbReference>
<evidence type="ECO:0000256" key="2">
    <source>
        <dbReference type="ARBA" id="ARBA00023172"/>
    </source>
</evidence>
<keyword evidence="1" id="KW-0238">DNA-binding</keyword>
<dbReference type="InterPro" id="IPR010998">
    <property type="entry name" value="Integrase_recombinase_N"/>
</dbReference>
<evidence type="ECO:0000313" key="5">
    <source>
        <dbReference type="RefSeq" id="XP_052758021.1"/>
    </source>
</evidence>
<dbReference type="GeneID" id="128202292"/>
<dbReference type="SUPFAM" id="SSF56349">
    <property type="entry name" value="DNA breaking-rejoining enzymes"/>
    <property type="match status" value="1"/>
</dbReference>
<dbReference type="InterPro" id="IPR011010">
    <property type="entry name" value="DNA_brk_join_enz"/>
</dbReference>
<gene>
    <name evidence="5" type="primary">LOC128202292</name>
</gene>
<dbReference type="Proteomes" id="UP001652740">
    <property type="component" value="Unplaced"/>
</dbReference>
<name>A0ABM3N366_GALME</name>
<evidence type="ECO:0000313" key="4">
    <source>
        <dbReference type="Proteomes" id="UP001652740"/>
    </source>
</evidence>
<dbReference type="Gene3D" id="1.10.150.130">
    <property type="match status" value="1"/>
</dbReference>
<sequence length="525" mass="59428">MRQQNGSRLSTERRRYKINSIIGNNFTNSKFTRSLSNTFQHTLPSRQIQQLCRSFKSPSPTPGVAFITCMCGSNLCKVGQPNDRSFCIKNGTCNKQLCVSRFNRSSSLISRCIQRPMELSNSMGISTPIFGSQSINSLKSVDGDIFVSSSSVGKSILASGSENPRAISTVYSEEPQPTSSRYVDRPPTSESRRDCTGGVEMWGWSSAIESWNSEQRSLLKNSWRKSTLKTYQTAWARWISWCRNKSINPTNPTGSQLAQFLCDLYLVDKLSYNTILLHKSVVATLCNTDMFCQLSSHVLVKHILKAISLKNPKTCKPPIWNVSKLCQFLNNCIIDMNNIFQVSRHTAILLLLCSGRRIHDLTLLRIDPPYCVKSDDNIIFWPQFGSKTDSSTYRQSGWKLLLNPDNRNLNPLFWIERTISLLKERRDATKSFNLFITIRGVAKPASRTVIAGWIRTLLKEADIAATPGSVRSAVASKSWLENHSVEDILARGNWQSVNTFQQFYRREVIRSDNSDTITRLFNPIT</sequence>